<accession>A0A9W7BFQ2</accession>
<sequence length="400" mass="44229">MNEIVSTAAAKAISTFYPDHPDPPPSFTPTGTAADTAFSGSAVLELRLEPPPAPPNKPLVVLKHSVVRTRNLEDPSDKSKLKAAQKVDSSSVNEYAFLTAYPTSALGPKIRIPETLYARNDPNDGVTLLMESFSTHSQIPVIPLGVQLTSALRWLAYFHASFLPSGSLDPDKITELGGWELGTHLSLEKRPQDEVQRLPADIAAFCDRFEGMDPYFSAEPAKGQGLRLLKIAPAAAAYLHPTNHPHKTICHGDYKQGNFFFDEQGEICVFDWQWTGPGLGATDLIYLCAMAVSDETLTDHEANIIRPYHAFLIGAFNNDATKYPYEDLLTEFKIAALDYQRWQGGSRLKSMTPETMRKAKLDVDVNHGIFRRSIERVKWVFQTVNAALDEVEAGTLSIVR</sequence>
<organism evidence="2 3">
    <name type="scientific">Triparma verrucosa</name>
    <dbReference type="NCBI Taxonomy" id="1606542"/>
    <lineage>
        <taxon>Eukaryota</taxon>
        <taxon>Sar</taxon>
        <taxon>Stramenopiles</taxon>
        <taxon>Ochrophyta</taxon>
        <taxon>Bolidophyceae</taxon>
        <taxon>Parmales</taxon>
        <taxon>Triparmaceae</taxon>
        <taxon>Triparma</taxon>
    </lineage>
</organism>
<name>A0A9W7BFQ2_9STRA</name>
<dbReference type="Pfam" id="PF01636">
    <property type="entry name" value="APH"/>
    <property type="match status" value="1"/>
</dbReference>
<dbReference type="SUPFAM" id="SSF56112">
    <property type="entry name" value="Protein kinase-like (PK-like)"/>
    <property type="match status" value="1"/>
</dbReference>
<proteinExistence type="predicted"/>
<dbReference type="Proteomes" id="UP001165160">
    <property type="component" value="Unassembled WGS sequence"/>
</dbReference>
<dbReference type="Gene3D" id="3.90.1200.10">
    <property type="match status" value="1"/>
</dbReference>
<reference evidence="3" key="1">
    <citation type="journal article" date="2023" name="Commun. Biol.">
        <title>Genome analysis of Parmales, the sister group of diatoms, reveals the evolutionary specialization of diatoms from phago-mixotrophs to photoautotrophs.</title>
        <authorList>
            <person name="Ban H."/>
            <person name="Sato S."/>
            <person name="Yoshikawa S."/>
            <person name="Yamada K."/>
            <person name="Nakamura Y."/>
            <person name="Ichinomiya M."/>
            <person name="Sato N."/>
            <person name="Blanc-Mathieu R."/>
            <person name="Endo H."/>
            <person name="Kuwata A."/>
            <person name="Ogata H."/>
        </authorList>
    </citation>
    <scope>NUCLEOTIDE SEQUENCE [LARGE SCALE GENOMIC DNA]</scope>
    <source>
        <strain evidence="3">NIES 3699</strain>
    </source>
</reference>
<evidence type="ECO:0000313" key="2">
    <source>
        <dbReference type="EMBL" id="GMH90251.1"/>
    </source>
</evidence>
<gene>
    <name evidence="2" type="ORF">TrVE_jg4781</name>
</gene>
<evidence type="ECO:0000259" key="1">
    <source>
        <dbReference type="Pfam" id="PF01636"/>
    </source>
</evidence>
<dbReference type="EMBL" id="BRXX01000104">
    <property type="protein sequence ID" value="GMH90251.1"/>
    <property type="molecule type" value="Genomic_DNA"/>
</dbReference>
<dbReference type="PANTHER" id="PTHR11012">
    <property type="entry name" value="PROTEIN KINASE-LIKE DOMAIN-CONTAINING"/>
    <property type="match status" value="1"/>
</dbReference>
<feature type="domain" description="Aminoglycoside phosphotransferase" evidence="1">
    <location>
        <begin position="226"/>
        <end position="295"/>
    </location>
</feature>
<keyword evidence="3" id="KW-1185">Reference proteome</keyword>
<evidence type="ECO:0000313" key="3">
    <source>
        <dbReference type="Proteomes" id="UP001165160"/>
    </source>
</evidence>
<comment type="caution">
    <text evidence="2">The sequence shown here is derived from an EMBL/GenBank/DDBJ whole genome shotgun (WGS) entry which is preliminary data.</text>
</comment>
<dbReference type="InterPro" id="IPR002575">
    <property type="entry name" value="Aminoglycoside_PTrfase"/>
</dbReference>
<dbReference type="AlphaFoldDB" id="A0A9W7BFQ2"/>
<protein>
    <recommendedName>
        <fullName evidence="1">Aminoglycoside phosphotransferase domain-containing protein</fullName>
    </recommendedName>
</protein>
<dbReference type="PANTHER" id="PTHR11012:SF30">
    <property type="entry name" value="PROTEIN KINASE-LIKE DOMAIN-CONTAINING"/>
    <property type="match status" value="1"/>
</dbReference>
<dbReference type="InterPro" id="IPR011009">
    <property type="entry name" value="Kinase-like_dom_sf"/>
</dbReference>